<feature type="transmembrane region" description="Helical" evidence="1">
    <location>
        <begin position="37"/>
        <end position="58"/>
    </location>
</feature>
<feature type="transmembrane region" description="Helical" evidence="1">
    <location>
        <begin position="95"/>
        <end position="114"/>
    </location>
</feature>
<evidence type="ECO:0000256" key="1">
    <source>
        <dbReference type="SAM" id="Phobius"/>
    </source>
</evidence>
<protein>
    <submittedName>
        <fullName evidence="2">Uncharacterized protein</fullName>
    </submittedName>
</protein>
<gene>
    <name evidence="2" type="ORF">V144x_20450</name>
</gene>
<dbReference type="KEGG" id="gaw:V144x_20450"/>
<feature type="transmembrane region" description="Helical" evidence="1">
    <location>
        <begin position="65"/>
        <end position="89"/>
    </location>
</feature>
<dbReference type="Proteomes" id="UP000318704">
    <property type="component" value="Chromosome"/>
</dbReference>
<organism evidence="2 3">
    <name type="scientific">Gimesia aquarii</name>
    <dbReference type="NCBI Taxonomy" id="2527964"/>
    <lineage>
        <taxon>Bacteria</taxon>
        <taxon>Pseudomonadati</taxon>
        <taxon>Planctomycetota</taxon>
        <taxon>Planctomycetia</taxon>
        <taxon>Planctomycetales</taxon>
        <taxon>Planctomycetaceae</taxon>
        <taxon>Gimesia</taxon>
    </lineage>
</organism>
<evidence type="ECO:0000313" key="3">
    <source>
        <dbReference type="Proteomes" id="UP000318704"/>
    </source>
</evidence>
<keyword evidence="1" id="KW-1133">Transmembrane helix</keyword>
<dbReference type="RefSeq" id="WP_144984981.1">
    <property type="nucleotide sequence ID" value="NZ_CP037920.1"/>
</dbReference>
<reference evidence="2 3" key="1">
    <citation type="submission" date="2019-03" db="EMBL/GenBank/DDBJ databases">
        <title>Deep-cultivation of Planctomycetes and their phenomic and genomic characterization uncovers novel biology.</title>
        <authorList>
            <person name="Wiegand S."/>
            <person name="Jogler M."/>
            <person name="Boedeker C."/>
            <person name="Pinto D."/>
            <person name="Vollmers J."/>
            <person name="Rivas-Marin E."/>
            <person name="Kohn T."/>
            <person name="Peeters S.H."/>
            <person name="Heuer A."/>
            <person name="Rast P."/>
            <person name="Oberbeckmann S."/>
            <person name="Bunk B."/>
            <person name="Jeske O."/>
            <person name="Meyerdierks A."/>
            <person name="Storesund J.E."/>
            <person name="Kallscheuer N."/>
            <person name="Luecker S."/>
            <person name="Lage O.M."/>
            <person name="Pohl T."/>
            <person name="Merkel B.J."/>
            <person name="Hornburger P."/>
            <person name="Mueller R.-W."/>
            <person name="Bruemmer F."/>
            <person name="Labrenz M."/>
            <person name="Spormann A.M."/>
            <person name="Op den Camp H."/>
            <person name="Overmann J."/>
            <person name="Amann R."/>
            <person name="Jetten M.S.M."/>
            <person name="Mascher T."/>
            <person name="Medema M.H."/>
            <person name="Devos D.P."/>
            <person name="Kaster A.-K."/>
            <person name="Ovreas L."/>
            <person name="Rohde M."/>
            <person name="Galperin M.Y."/>
            <person name="Jogler C."/>
        </authorList>
    </citation>
    <scope>NUCLEOTIDE SEQUENCE [LARGE SCALE GENOMIC DNA]</scope>
    <source>
        <strain evidence="2 3">V144</strain>
    </source>
</reference>
<keyword evidence="1" id="KW-0812">Transmembrane</keyword>
<proteinExistence type="predicted"/>
<dbReference type="EMBL" id="CP037920">
    <property type="protein sequence ID" value="QDT96587.1"/>
    <property type="molecule type" value="Genomic_DNA"/>
</dbReference>
<evidence type="ECO:0000313" key="2">
    <source>
        <dbReference type="EMBL" id="QDT96587.1"/>
    </source>
</evidence>
<feature type="transmembrane region" description="Helical" evidence="1">
    <location>
        <begin position="199"/>
        <end position="216"/>
    </location>
</feature>
<name>A0A517VUB3_9PLAN</name>
<dbReference type="AlphaFoldDB" id="A0A517VUB3"/>
<accession>A0A517VUB3</accession>
<sequence>MFNPPVVYPLRISPYEVETMTDQSAEPQQQPNQKASFIQWLIIATVLITALSLLAVHLPERLKLLLVYAVVYGLISGGVLTTLAIKFGLSVKKKLILVIVCLTILGQSLVLYLSHQRYREMTLKRFKADQTSFAIDRVIATSEPPEDPKARKDYEQVLKQIQEAKTERRKREKDLLKISSYLKHRISAIANLKAPWPHLFWFIELILCCLAVIWASQQVVRSDSNNTSAEKSIESKS</sequence>
<keyword evidence="1" id="KW-0472">Membrane</keyword>